<feature type="repeat" description="TPR" evidence="3">
    <location>
        <begin position="670"/>
        <end position="702"/>
    </location>
</feature>
<dbReference type="InterPro" id="IPR051685">
    <property type="entry name" value="Ycf3/AcsC/BcsC/TPR_MFPF"/>
</dbReference>
<dbReference type="InterPro" id="IPR011990">
    <property type="entry name" value="TPR-like_helical_dom_sf"/>
</dbReference>
<dbReference type="SUPFAM" id="SSF48452">
    <property type="entry name" value="TPR-like"/>
    <property type="match status" value="1"/>
</dbReference>
<evidence type="ECO:0000256" key="3">
    <source>
        <dbReference type="PROSITE-ProRule" id="PRU00339"/>
    </source>
</evidence>
<name>A0AAU9KAS5_9CILI</name>
<dbReference type="PROSITE" id="PS50005">
    <property type="entry name" value="TPR"/>
    <property type="match status" value="6"/>
</dbReference>
<dbReference type="InterPro" id="IPR015915">
    <property type="entry name" value="Kelch-typ_b-propeller"/>
</dbReference>
<evidence type="ECO:0000256" key="4">
    <source>
        <dbReference type="SAM" id="MobiDB-lite"/>
    </source>
</evidence>
<evidence type="ECO:0000256" key="1">
    <source>
        <dbReference type="ARBA" id="ARBA00022737"/>
    </source>
</evidence>
<comment type="caution">
    <text evidence="5">The sequence shown here is derived from an EMBL/GenBank/DDBJ whole genome shotgun (WGS) entry which is preliminary data.</text>
</comment>
<dbReference type="Proteomes" id="UP001162131">
    <property type="component" value="Unassembled WGS sequence"/>
</dbReference>
<dbReference type="Pfam" id="PF00515">
    <property type="entry name" value="TPR_1"/>
    <property type="match status" value="2"/>
</dbReference>
<reference evidence="5" key="1">
    <citation type="submission" date="2021-09" db="EMBL/GenBank/DDBJ databases">
        <authorList>
            <consortium name="AG Swart"/>
            <person name="Singh M."/>
            <person name="Singh A."/>
            <person name="Seah K."/>
            <person name="Emmerich C."/>
        </authorList>
    </citation>
    <scope>NUCLEOTIDE SEQUENCE</scope>
    <source>
        <strain evidence="5">ATCC30299</strain>
    </source>
</reference>
<keyword evidence="6" id="KW-1185">Reference proteome</keyword>
<dbReference type="InterPro" id="IPR019734">
    <property type="entry name" value="TPR_rpt"/>
</dbReference>
<dbReference type="PANTHER" id="PTHR44943">
    <property type="entry name" value="CELLULOSE SYNTHASE OPERON PROTEIN C"/>
    <property type="match status" value="1"/>
</dbReference>
<evidence type="ECO:0000256" key="2">
    <source>
        <dbReference type="ARBA" id="ARBA00022803"/>
    </source>
</evidence>
<feature type="repeat" description="TPR" evidence="3">
    <location>
        <begin position="703"/>
        <end position="736"/>
    </location>
</feature>
<dbReference type="AlphaFoldDB" id="A0AAU9KAS5"/>
<protein>
    <recommendedName>
        <fullName evidence="7">Tetratricopeptide repeat protein</fullName>
    </recommendedName>
</protein>
<dbReference type="SUPFAM" id="SSF50965">
    <property type="entry name" value="Galactose oxidase, central domain"/>
    <property type="match status" value="1"/>
</dbReference>
<evidence type="ECO:0000313" key="5">
    <source>
        <dbReference type="EMBL" id="CAG9335150.1"/>
    </source>
</evidence>
<feature type="repeat" description="TPR" evidence="3">
    <location>
        <begin position="772"/>
        <end position="805"/>
    </location>
</feature>
<feature type="region of interest" description="Disordered" evidence="4">
    <location>
        <begin position="217"/>
        <end position="236"/>
    </location>
</feature>
<dbReference type="SMART" id="SM00028">
    <property type="entry name" value="TPR"/>
    <property type="match status" value="7"/>
</dbReference>
<evidence type="ECO:0000313" key="6">
    <source>
        <dbReference type="Proteomes" id="UP001162131"/>
    </source>
</evidence>
<feature type="repeat" description="TPR" evidence="3">
    <location>
        <begin position="806"/>
        <end position="839"/>
    </location>
</feature>
<dbReference type="InterPro" id="IPR006652">
    <property type="entry name" value="Kelch_1"/>
</dbReference>
<dbReference type="Pfam" id="PF01344">
    <property type="entry name" value="Kelch_1"/>
    <property type="match status" value="1"/>
</dbReference>
<keyword evidence="1" id="KW-0677">Repeat</keyword>
<gene>
    <name evidence="5" type="ORF">BSTOLATCC_MIC63359</name>
</gene>
<dbReference type="EMBL" id="CAJZBQ010000061">
    <property type="protein sequence ID" value="CAG9335150.1"/>
    <property type="molecule type" value="Genomic_DNA"/>
</dbReference>
<dbReference type="Gene3D" id="1.25.40.10">
    <property type="entry name" value="Tetratricopeptide repeat domain"/>
    <property type="match status" value="4"/>
</dbReference>
<evidence type="ECO:0008006" key="7">
    <source>
        <dbReference type="Google" id="ProtNLM"/>
    </source>
</evidence>
<dbReference type="PROSITE" id="PS50293">
    <property type="entry name" value="TPR_REGION"/>
    <property type="match status" value="6"/>
</dbReference>
<accession>A0AAU9KAS5</accession>
<feature type="repeat" description="TPR" evidence="3">
    <location>
        <begin position="636"/>
        <end position="669"/>
    </location>
</feature>
<keyword evidence="2 3" id="KW-0802">TPR repeat</keyword>
<dbReference type="InterPro" id="IPR011043">
    <property type="entry name" value="Gal_Oxase/kelch_b-propeller"/>
</dbReference>
<dbReference type="Gene3D" id="2.120.10.80">
    <property type="entry name" value="Kelch-type beta propeller"/>
    <property type="match status" value="1"/>
</dbReference>
<dbReference type="PANTHER" id="PTHR44943:SF8">
    <property type="entry name" value="TPR REPEAT-CONTAINING PROTEIN MJ0263"/>
    <property type="match status" value="1"/>
</dbReference>
<proteinExistence type="predicted"/>
<dbReference type="SUPFAM" id="SSF48439">
    <property type="entry name" value="Protein prenylyltransferase"/>
    <property type="match status" value="1"/>
</dbReference>
<organism evidence="5 6">
    <name type="scientific">Blepharisma stoltei</name>
    <dbReference type="NCBI Taxonomy" id="1481888"/>
    <lineage>
        <taxon>Eukaryota</taxon>
        <taxon>Sar</taxon>
        <taxon>Alveolata</taxon>
        <taxon>Ciliophora</taxon>
        <taxon>Postciliodesmatophora</taxon>
        <taxon>Heterotrichea</taxon>
        <taxon>Heterotrichida</taxon>
        <taxon>Blepharismidae</taxon>
        <taxon>Blepharisma</taxon>
    </lineage>
</organism>
<sequence length="885" mass="103159">MGKKCFEPECMNEVEHACKCSSPDTLLCGEHIGEHVNLPNRAHNLESIFMQPYEGTKEAILEFLTKEKSKYSELKSKIIDSYIHNSEKDFGNFTIKLDCYSDEINDFFVKISQTQKLLKSEEDPILGLLSLQPQEAIEKVKLMIIASRYWYNGAKLFYIFKQKLNSLNRSFFTEICGAHLEKRNMQNTPEMDNKIRKPTSIESANAKDSISLIINENSDSLKEPENANKPIKNTPENKLSLLNSQISSDFNSKPKETESALSFIDILRNKTAEILSRPNNQELEMDFRRTCSAYQDNSSFYDPLRMQAYQDYIKAYILKTSLYNIPRNQNNRTNLIIYNTETETLEVKTLQTPKPLNKFACITQLPNGKLFCCANTNLSGITVLIDVNGRFEVLPSGTPCEYSSYIYFNNSVYCFGGWDRGHLTLSSRFDLDQNRWIQLAPMPQGDYKCNSIILNRNILISGYENRNLWLYSIDIDSFSTIPYDFGFAKWKILINAERLYLIECENGLIYEGEIGSFSNWRRIGRSKINLDPYQVYCSYNKGGIWISAIYNSAIEHYYFNLDQKKLIDAAYYNKHILLRRVGQKIEAIKCNNQDFNLDPSYLDECNSKDIALSTLGENLTEINCLDKKIKLNPSNANSYNDKGNAFYVLQRYLEAIECYDKAIKLNPDNGYLYNNKGNAFSRLKRYHKAIKCYDEAIKLNPNALLWNNKGIVFYDLEKYLEAIESFDEAIKLDPNNVYYYNNKGNAFYDLQRYIEAIECFDKALEIWPNYDNDIYWKKGSALYKLRRYPEAVESYSKAIKINPNNTKYYNDKGNTHYVLERYQEAMQCYEEAIILEPNNPLHFYNRVIAFNNLRQEQAALQDFNRAYNLKQENQVYMYKFPMVNF</sequence>
<feature type="repeat" description="TPR" evidence="3">
    <location>
        <begin position="737"/>
        <end position="770"/>
    </location>
</feature>
<dbReference type="Pfam" id="PF13414">
    <property type="entry name" value="TPR_11"/>
    <property type="match status" value="2"/>
</dbReference>